<dbReference type="EMBL" id="JAGSPJ010000001">
    <property type="protein sequence ID" value="MBR7799259.1"/>
    <property type="molecule type" value="Genomic_DNA"/>
</dbReference>
<dbReference type="AlphaFoldDB" id="A0A941E247"/>
<feature type="transmembrane region" description="Helical" evidence="1">
    <location>
        <begin position="81"/>
        <end position="105"/>
    </location>
</feature>
<evidence type="ECO:0000256" key="1">
    <source>
        <dbReference type="SAM" id="Phobius"/>
    </source>
</evidence>
<dbReference type="RefSeq" id="WP_212674356.1">
    <property type="nucleotide sequence ID" value="NZ_JAGSPJ010000001.1"/>
</dbReference>
<organism evidence="2 3">
    <name type="scientific">Undibacterium fentianense</name>
    <dbReference type="NCBI Taxonomy" id="2828728"/>
    <lineage>
        <taxon>Bacteria</taxon>
        <taxon>Pseudomonadati</taxon>
        <taxon>Pseudomonadota</taxon>
        <taxon>Betaproteobacteria</taxon>
        <taxon>Burkholderiales</taxon>
        <taxon>Oxalobacteraceae</taxon>
        <taxon>Undibacterium</taxon>
    </lineage>
</organism>
<keyword evidence="1" id="KW-0812">Transmembrane</keyword>
<dbReference type="Proteomes" id="UP000678545">
    <property type="component" value="Unassembled WGS sequence"/>
</dbReference>
<name>A0A941E247_9BURK</name>
<comment type="caution">
    <text evidence="2">The sequence shown here is derived from an EMBL/GenBank/DDBJ whole genome shotgun (WGS) entry which is preliminary data.</text>
</comment>
<keyword evidence="3" id="KW-1185">Reference proteome</keyword>
<gene>
    <name evidence="2" type="ORF">KDM90_04535</name>
</gene>
<evidence type="ECO:0000313" key="3">
    <source>
        <dbReference type="Proteomes" id="UP000678545"/>
    </source>
</evidence>
<accession>A0A941E247</accession>
<proteinExistence type="predicted"/>
<keyword evidence="1" id="KW-0472">Membrane</keyword>
<sequence length="123" mass="13968">MQESAFFEIEFYVLILLTFLLPIGIYWMMLKKRSISKIHVLAYGIVLVLLSALNVVLLRLLHDIAMKTPSLADEKLFASEISIALYVVPAIFAGIGINIISHVLIEHLKEAERNFSQDESTHR</sequence>
<feature type="transmembrane region" description="Helical" evidence="1">
    <location>
        <begin position="40"/>
        <end position="61"/>
    </location>
</feature>
<protein>
    <submittedName>
        <fullName evidence="2">Uncharacterized protein</fullName>
    </submittedName>
</protein>
<feature type="transmembrane region" description="Helical" evidence="1">
    <location>
        <begin position="6"/>
        <end position="28"/>
    </location>
</feature>
<keyword evidence="1" id="KW-1133">Transmembrane helix</keyword>
<evidence type="ECO:0000313" key="2">
    <source>
        <dbReference type="EMBL" id="MBR7799259.1"/>
    </source>
</evidence>
<reference evidence="2" key="1">
    <citation type="submission" date="2021-04" db="EMBL/GenBank/DDBJ databases">
        <title>novel species isolated from subtropical streams in China.</title>
        <authorList>
            <person name="Lu H."/>
        </authorList>
    </citation>
    <scope>NUCLEOTIDE SEQUENCE</scope>
    <source>
        <strain evidence="2">FT137W</strain>
    </source>
</reference>